<reference evidence="1" key="1">
    <citation type="submission" date="2016-01" db="EMBL/GenBank/DDBJ databases">
        <title>Mitochondrial genome DNA sequence of Heterosigma akashiwo strain Ha00_17.</title>
        <authorList>
            <person name="Ogura Y."/>
            <person name="Hayashi T."/>
            <person name="Ueki S."/>
        </authorList>
    </citation>
    <scope>NUCLEOTIDE SEQUENCE</scope>
    <source>
        <strain evidence="1">Ha00_17</strain>
    </source>
</reference>
<dbReference type="EMBL" id="KU561548">
    <property type="protein sequence ID" value="AOT84857.1"/>
    <property type="molecule type" value="Genomic_DNA"/>
</dbReference>
<keyword evidence="1" id="KW-0496">Mitochondrion</keyword>
<proteinExistence type="predicted"/>
<accession>A0A1D8GXP1</accession>
<name>A0A1D8GXP1_HETAK</name>
<organism evidence="1">
    <name type="scientific">Heterosigma akashiwo</name>
    <name type="common">Chromophytic alga</name>
    <name type="synonym">Heterosigma carterae</name>
    <dbReference type="NCBI Taxonomy" id="2829"/>
    <lineage>
        <taxon>Eukaryota</taxon>
        <taxon>Sar</taxon>
        <taxon>Stramenopiles</taxon>
        <taxon>Ochrophyta</taxon>
        <taxon>Raphidophyceae</taxon>
        <taxon>Chattonellales</taxon>
        <taxon>Chattonellaceae</taxon>
        <taxon>Heterosigma</taxon>
    </lineage>
</organism>
<sequence>MNLTSCHCSIPRHLTGHPNKSVVSLLLNLAKYDWAFHKRSNVPIDLFLRVMRFELISPAWKAGNLTVDIYSQKNVFKIEYVGT</sequence>
<dbReference type="AlphaFoldDB" id="A0A1D8GXP1"/>
<protein>
    <submittedName>
        <fullName evidence="1">Uncharacterized protein</fullName>
    </submittedName>
</protein>
<evidence type="ECO:0000313" key="1">
    <source>
        <dbReference type="EMBL" id="AOT84857.1"/>
    </source>
</evidence>
<geneLocation type="mitochondrion" evidence="1"/>